<keyword evidence="10" id="KW-0539">Nucleus</keyword>
<evidence type="ECO:0000256" key="1">
    <source>
        <dbReference type="ARBA" id="ARBA00004567"/>
    </source>
</evidence>
<evidence type="ECO:0000256" key="7">
    <source>
        <dbReference type="ARBA" id="ARBA00022927"/>
    </source>
</evidence>
<evidence type="ECO:0000256" key="8">
    <source>
        <dbReference type="ARBA" id="ARBA00023010"/>
    </source>
</evidence>
<keyword evidence="5" id="KW-0813">Transport</keyword>
<evidence type="ECO:0000256" key="5">
    <source>
        <dbReference type="ARBA" id="ARBA00022448"/>
    </source>
</evidence>
<protein>
    <recommendedName>
        <fullName evidence="4">Nuclear pore complex protein Nup98-Nup96</fullName>
    </recommendedName>
</protein>
<dbReference type="GO" id="GO:0006606">
    <property type="term" value="P:protein import into nucleus"/>
    <property type="evidence" value="ECO:0007669"/>
    <property type="project" value="UniProtKB-ARBA"/>
</dbReference>
<comment type="similarity">
    <text evidence="3">Belongs to the nucleoporin GLFG family.</text>
</comment>
<evidence type="ECO:0000256" key="10">
    <source>
        <dbReference type="ARBA" id="ARBA00023242"/>
    </source>
</evidence>
<keyword evidence="6" id="KW-0509">mRNA transport</keyword>
<dbReference type="OrthoDB" id="3797628at2759"/>
<dbReference type="Proteomes" id="UP001153712">
    <property type="component" value="Chromosome 15"/>
</dbReference>
<name>A0A9N9TGI7_PHYSR</name>
<accession>A0A9N9TGI7</accession>
<evidence type="ECO:0000256" key="2">
    <source>
        <dbReference type="ARBA" id="ARBA00004620"/>
    </source>
</evidence>
<feature type="region of interest" description="Disordered" evidence="11">
    <location>
        <begin position="266"/>
        <end position="289"/>
    </location>
</feature>
<evidence type="ECO:0000313" key="12">
    <source>
        <dbReference type="EMBL" id="CAG9858068.1"/>
    </source>
</evidence>
<dbReference type="FunFam" id="1.10.10.2360:FF:000001">
    <property type="entry name" value="Nuclear pore complex protein Nup98-Nup96"/>
    <property type="match status" value="1"/>
</dbReference>
<keyword evidence="7" id="KW-0653">Protein transport</keyword>
<reference evidence="12" key="1">
    <citation type="submission" date="2022-01" db="EMBL/GenBank/DDBJ databases">
        <authorList>
            <person name="King R."/>
        </authorList>
    </citation>
    <scope>NUCLEOTIDE SEQUENCE</scope>
</reference>
<comment type="subcellular location">
    <subcellularLocation>
        <location evidence="2">Nucleus membrane</location>
        <topology evidence="2">Peripheral membrane protein</topology>
        <orientation evidence="2">Nucleoplasmic side</orientation>
    </subcellularLocation>
    <subcellularLocation>
        <location evidence="1">Nucleus</location>
        <location evidence="1">Nuclear pore complex</location>
    </subcellularLocation>
</comment>
<evidence type="ECO:0000256" key="6">
    <source>
        <dbReference type="ARBA" id="ARBA00022816"/>
    </source>
</evidence>
<evidence type="ECO:0000256" key="11">
    <source>
        <dbReference type="SAM" id="MobiDB-lite"/>
    </source>
</evidence>
<evidence type="ECO:0000256" key="3">
    <source>
        <dbReference type="ARBA" id="ARBA00008926"/>
    </source>
</evidence>
<dbReference type="EMBL" id="OU900108">
    <property type="protein sequence ID" value="CAG9858068.1"/>
    <property type="molecule type" value="Genomic_DNA"/>
</dbReference>
<feature type="compositionally biased region" description="Polar residues" evidence="11">
    <location>
        <begin position="266"/>
        <end position="288"/>
    </location>
</feature>
<keyword evidence="8" id="KW-0811">Translocation</keyword>
<dbReference type="Gene3D" id="1.10.10.2360">
    <property type="match status" value="1"/>
</dbReference>
<sequence length="410" mass="47802">MSLIIKRVKNISRRKRKSRSRTRQRQRCGCCCCCNAGADEFDDDASKFTVIEDFYSENFPPLRPVYRKDIFGTPIVFRVTNGIDYRDQVDYTVRIHSITFMKEYKNKSFEELRWQDYSCGRREILHYEENSYLRCLSAKSIVSKINYKFFEPAPKNIPLSLAQDKSLLSICRSNCSADELFAKRLSDLSKANVSMNSSIKSSRSFDELMDCEKYSDKVFLFAKDDSILDALPKVFDDKCTGVVKESRRRSILTYVDKISQTLIKNNSPTKSSSDMCSNTRTEGNSSKQESIEMLRTNLTRYFEKAEPTATMPYDFVTQNPKFFLPCAEIGFVYQNARPSTYDLKELSRRQRQCPDKEISQQPRDEAKYICNSTINRNYFKCKFHPYFRTCRFAHKPAAGRYILSGKDVVW</sequence>
<proteinExistence type="inferred from homology"/>
<dbReference type="AlphaFoldDB" id="A0A9N9TGI7"/>
<evidence type="ECO:0000313" key="13">
    <source>
        <dbReference type="Proteomes" id="UP001153712"/>
    </source>
</evidence>
<dbReference type="GO" id="GO:0031965">
    <property type="term" value="C:nuclear membrane"/>
    <property type="evidence" value="ECO:0007669"/>
    <property type="project" value="UniProtKB-SubCell"/>
</dbReference>
<evidence type="ECO:0000256" key="9">
    <source>
        <dbReference type="ARBA" id="ARBA00023132"/>
    </source>
</evidence>
<keyword evidence="13" id="KW-1185">Reference proteome</keyword>
<dbReference type="GO" id="GO:0005643">
    <property type="term" value="C:nuclear pore"/>
    <property type="evidence" value="ECO:0007669"/>
    <property type="project" value="UniProtKB-SubCell"/>
</dbReference>
<gene>
    <name evidence="12" type="ORF">PHYEVI_LOCUS4460</name>
</gene>
<organism evidence="12 13">
    <name type="scientific">Phyllotreta striolata</name>
    <name type="common">Striped flea beetle</name>
    <name type="synonym">Crioceris striolata</name>
    <dbReference type="NCBI Taxonomy" id="444603"/>
    <lineage>
        <taxon>Eukaryota</taxon>
        <taxon>Metazoa</taxon>
        <taxon>Ecdysozoa</taxon>
        <taxon>Arthropoda</taxon>
        <taxon>Hexapoda</taxon>
        <taxon>Insecta</taxon>
        <taxon>Pterygota</taxon>
        <taxon>Neoptera</taxon>
        <taxon>Endopterygota</taxon>
        <taxon>Coleoptera</taxon>
        <taxon>Polyphaga</taxon>
        <taxon>Cucujiformia</taxon>
        <taxon>Chrysomeloidea</taxon>
        <taxon>Chrysomelidae</taxon>
        <taxon>Galerucinae</taxon>
        <taxon>Alticini</taxon>
        <taxon>Phyllotreta</taxon>
    </lineage>
</organism>
<dbReference type="GO" id="GO:0051028">
    <property type="term" value="P:mRNA transport"/>
    <property type="evidence" value="ECO:0007669"/>
    <property type="project" value="UniProtKB-KW"/>
</dbReference>
<dbReference type="Pfam" id="PF21240">
    <property type="entry name" value="Nup98_GLEBS"/>
    <property type="match status" value="1"/>
</dbReference>
<keyword evidence="9" id="KW-0906">Nuclear pore complex</keyword>
<evidence type="ECO:0000256" key="4">
    <source>
        <dbReference type="ARBA" id="ARBA00013472"/>
    </source>
</evidence>